<feature type="transmembrane region" description="Helical" evidence="5">
    <location>
        <begin position="491"/>
        <end position="517"/>
    </location>
</feature>
<keyword evidence="3 5" id="KW-1133">Transmembrane helix</keyword>
<dbReference type="PRINTS" id="PR00252">
    <property type="entry name" value="NRIONCHANNEL"/>
</dbReference>
<dbReference type="InterPro" id="IPR038050">
    <property type="entry name" value="Neuro_actylchol_rec"/>
</dbReference>
<dbReference type="GO" id="GO:0016020">
    <property type="term" value="C:membrane"/>
    <property type="evidence" value="ECO:0007669"/>
    <property type="project" value="UniProtKB-SubCell"/>
</dbReference>
<dbReference type="Pfam" id="PF02932">
    <property type="entry name" value="Neur_chan_memb"/>
    <property type="match status" value="1"/>
</dbReference>
<dbReference type="InterPro" id="IPR006201">
    <property type="entry name" value="Neur_channel"/>
</dbReference>
<protein>
    <submittedName>
        <fullName evidence="9">Uncharacterized protein</fullName>
    </submittedName>
</protein>
<dbReference type="Pfam" id="PF02931">
    <property type="entry name" value="Neur_chan_LBD"/>
    <property type="match status" value="1"/>
</dbReference>
<dbReference type="PANTHER" id="PTHR18945">
    <property type="entry name" value="NEUROTRANSMITTER GATED ION CHANNEL"/>
    <property type="match status" value="1"/>
</dbReference>
<dbReference type="SUPFAM" id="SSF63712">
    <property type="entry name" value="Nicotinic receptor ligand binding domain-like"/>
    <property type="match status" value="1"/>
</dbReference>
<reference evidence="9" key="1">
    <citation type="submission" date="2022-11" db="UniProtKB">
        <authorList>
            <consortium name="EnsemblMetazoa"/>
        </authorList>
    </citation>
    <scope>IDENTIFICATION</scope>
</reference>
<keyword evidence="5" id="KW-0406">Ion transport</keyword>
<dbReference type="EnsemblMetazoa" id="XM_021061696.2">
    <property type="protein sequence ID" value="XP_020917355.1"/>
    <property type="gene ID" value="LOC110254674"/>
</dbReference>
<evidence type="ECO:0000259" key="8">
    <source>
        <dbReference type="Pfam" id="PF02932"/>
    </source>
</evidence>
<evidence type="ECO:0000256" key="3">
    <source>
        <dbReference type="ARBA" id="ARBA00022989"/>
    </source>
</evidence>
<dbReference type="Proteomes" id="UP000887567">
    <property type="component" value="Unplaced"/>
</dbReference>
<feature type="domain" description="Neurotransmitter-gated ion-channel transmembrane" evidence="8">
    <location>
        <begin position="255"/>
        <end position="511"/>
    </location>
</feature>
<dbReference type="GeneID" id="110254674"/>
<feature type="domain" description="Neurotransmitter-gated ion-channel ligand-binding" evidence="7">
    <location>
        <begin position="36"/>
        <end position="248"/>
    </location>
</feature>
<comment type="similarity">
    <text evidence="5">Belongs to the ligand-gated ion channel (TC 1.A.9) family.</text>
</comment>
<dbReference type="InterPro" id="IPR006202">
    <property type="entry name" value="Neur_chan_lig-bd"/>
</dbReference>
<feature type="transmembrane region" description="Helical" evidence="5">
    <location>
        <begin position="280"/>
        <end position="298"/>
    </location>
</feature>
<dbReference type="SUPFAM" id="SSF90112">
    <property type="entry name" value="Neurotransmitter-gated ion-channel transmembrane pore"/>
    <property type="match status" value="1"/>
</dbReference>
<keyword evidence="4 5" id="KW-0472">Membrane</keyword>
<feature type="region of interest" description="Disordered" evidence="6">
    <location>
        <begin position="397"/>
        <end position="416"/>
    </location>
</feature>
<evidence type="ECO:0000256" key="5">
    <source>
        <dbReference type="RuleBase" id="RU000687"/>
    </source>
</evidence>
<dbReference type="KEGG" id="epa:110254674"/>
<name>A0A913YBX0_EXADI</name>
<evidence type="ECO:0000313" key="10">
    <source>
        <dbReference type="Proteomes" id="UP000887567"/>
    </source>
</evidence>
<keyword evidence="5" id="KW-0407">Ion channel</keyword>
<dbReference type="CDD" id="cd19051">
    <property type="entry name" value="LGIC_TM_cation"/>
    <property type="match status" value="1"/>
</dbReference>
<dbReference type="InterPro" id="IPR006029">
    <property type="entry name" value="Neurotrans-gated_channel_TM"/>
</dbReference>
<dbReference type="GO" id="GO:0004888">
    <property type="term" value="F:transmembrane signaling receptor activity"/>
    <property type="evidence" value="ECO:0007669"/>
    <property type="project" value="InterPro"/>
</dbReference>
<evidence type="ECO:0000256" key="1">
    <source>
        <dbReference type="ARBA" id="ARBA00004141"/>
    </source>
</evidence>
<dbReference type="RefSeq" id="XP_020917353.1">
    <property type="nucleotide sequence ID" value="XM_021061694.2"/>
</dbReference>
<comment type="subcellular location">
    <subcellularLocation>
        <location evidence="1">Membrane</location>
        <topology evidence="1">Multi-pass membrane protein</topology>
    </subcellularLocation>
</comment>
<dbReference type="CDD" id="cd18997">
    <property type="entry name" value="LGIC_ECD_nAChR"/>
    <property type="match status" value="1"/>
</dbReference>
<keyword evidence="5" id="KW-0813">Transport</keyword>
<proteinExistence type="inferred from homology"/>
<dbReference type="RefSeq" id="XP_028519666.1">
    <property type="nucleotide sequence ID" value="XM_028663865.1"/>
</dbReference>
<keyword evidence="10" id="KW-1185">Reference proteome</keyword>
<dbReference type="OrthoDB" id="5975154at2759"/>
<evidence type="ECO:0000259" key="7">
    <source>
        <dbReference type="Pfam" id="PF02931"/>
    </source>
</evidence>
<evidence type="ECO:0000256" key="6">
    <source>
        <dbReference type="SAM" id="MobiDB-lite"/>
    </source>
</evidence>
<feature type="transmembrane region" description="Helical" evidence="5">
    <location>
        <begin position="310"/>
        <end position="333"/>
    </location>
</feature>
<dbReference type="EnsemblMetazoa" id="XM_028663865.1">
    <property type="protein sequence ID" value="XP_028519666.1"/>
    <property type="gene ID" value="LOC110254674"/>
</dbReference>
<dbReference type="InterPro" id="IPR018000">
    <property type="entry name" value="Neurotransmitter_ion_chnl_CS"/>
</dbReference>
<sequence>MYRRDPTLLIAIFITFMLSVDNILNIHAKEIAAYHEDRILREIIEKYSSKIRPVINAKDSVNVTLDITFNNIIDLNEKFQSLKSSIWVRQHWANPLFKWNTSHYGGLGSLIVDSRKLWLPDIALYNNINDETNTVHLDQRLTRVRIDSKGMTYWAVPYIFSTLCKIDVKNFPFDTQLCALNFGSWQYDGNEVNIINDKKLARIAKTRVPNGEWDVLKVEIKRTVHYYKCCPGSPYPELSFIIHMRRKPLFFLVNLVIPNILIALLAFFSFFIPVESGERISFVITVLLSMTVFMLLIAESIPPTSEAVPVIGIYYTFTIIEVFLALAATAVSLRINYSYLFGNGLSSRSKTLIFKYIGPWLGFDVAKMLCTKTKNKPRPNPSSITYGGCQCCRQATSPSPSNDMTDSDMMRNGNSQSSSTPYKYLEANIGNSDNPTESLMLHVMDNINDHYGKRNKDHHTVDHDDREITQTLTLKEREDQKIKESKLAATIIDYLFLWIFTSAYAIASTIILCIPLFNKQG</sequence>
<keyword evidence="2 5" id="KW-0812">Transmembrane</keyword>
<dbReference type="AlphaFoldDB" id="A0A913YBX0"/>
<dbReference type="Gene3D" id="2.70.170.10">
    <property type="entry name" value="Neurotransmitter-gated ion-channel ligand-binding domain"/>
    <property type="match status" value="1"/>
</dbReference>
<evidence type="ECO:0000256" key="4">
    <source>
        <dbReference type="ARBA" id="ARBA00023136"/>
    </source>
</evidence>
<dbReference type="InterPro" id="IPR036734">
    <property type="entry name" value="Neur_chan_lig-bd_sf"/>
</dbReference>
<dbReference type="PROSITE" id="PS00236">
    <property type="entry name" value="NEUROTR_ION_CHANNEL"/>
    <property type="match status" value="1"/>
</dbReference>
<accession>A0A913YBX0</accession>
<evidence type="ECO:0000313" key="9">
    <source>
        <dbReference type="EnsemblMetazoa" id="XP_020917355.1"/>
    </source>
</evidence>
<dbReference type="Gene3D" id="1.20.58.390">
    <property type="entry name" value="Neurotransmitter-gated ion-channel transmembrane domain"/>
    <property type="match status" value="1"/>
</dbReference>
<dbReference type="OMA" id="EDEYACC"/>
<evidence type="ECO:0000256" key="2">
    <source>
        <dbReference type="ARBA" id="ARBA00022692"/>
    </source>
</evidence>
<dbReference type="NCBIfam" id="TIGR00860">
    <property type="entry name" value="LIC"/>
    <property type="match status" value="1"/>
</dbReference>
<dbReference type="FunFam" id="2.70.170.10:FF:000028">
    <property type="entry name" value="AcetylCholine Receptor"/>
    <property type="match status" value="1"/>
</dbReference>
<organism evidence="9 10">
    <name type="scientific">Exaiptasia diaphana</name>
    <name type="common">Tropical sea anemone</name>
    <name type="synonym">Aiptasia pulchella</name>
    <dbReference type="NCBI Taxonomy" id="2652724"/>
    <lineage>
        <taxon>Eukaryota</taxon>
        <taxon>Metazoa</taxon>
        <taxon>Cnidaria</taxon>
        <taxon>Anthozoa</taxon>
        <taxon>Hexacorallia</taxon>
        <taxon>Actiniaria</taxon>
        <taxon>Aiptasiidae</taxon>
        <taxon>Exaiptasia</taxon>
    </lineage>
</organism>
<dbReference type="GO" id="GO:0005230">
    <property type="term" value="F:extracellular ligand-gated monoatomic ion channel activity"/>
    <property type="evidence" value="ECO:0007669"/>
    <property type="project" value="InterPro"/>
</dbReference>
<dbReference type="EnsemblMetazoa" id="XM_021061694.2">
    <property type="protein sequence ID" value="XP_020917353.1"/>
    <property type="gene ID" value="LOC110254674"/>
</dbReference>
<dbReference type="FunFam" id="1.20.58.390:FF:000131">
    <property type="entry name" value="Predicted protein"/>
    <property type="match status" value="1"/>
</dbReference>
<dbReference type="RefSeq" id="XP_028519667.1">
    <property type="nucleotide sequence ID" value="XM_028663866.1"/>
</dbReference>
<dbReference type="InterPro" id="IPR036719">
    <property type="entry name" value="Neuro-gated_channel_TM_sf"/>
</dbReference>
<dbReference type="RefSeq" id="XP_020917355.1">
    <property type="nucleotide sequence ID" value="XM_021061696.2"/>
</dbReference>
<feature type="transmembrane region" description="Helical" evidence="5">
    <location>
        <begin position="249"/>
        <end position="274"/>
    </location>
</feature>
<dbReference type="EnsemblMetazoa" id="XM_028663866.1">
    <property type="protein sequence ID" value="XP_028519667.1"/>
    <property type="gene ID" value="LOC110254674"/>
</dbReference>